<evidence type="ECO:0000256" key="1">
    <source>
        <dbReference type="SAM" id="MobiDB-lite"/>
    </source>
</evidence>
<feature type="compositionally biased region" description="Basic and acidic residues" evidence="1">
    <location>
        <begin position="282"/>
        <end position="295"/>
    </location>
</feature>
<evidence type="ECO:0000313" key="2">
    <source>
        <dbReference type="Proteomes" id="UP000095280"/>
    </source>
</evidence>
<feature type="region of interest" description="Disordered" evidence="1">
    <location>
        <begin position="270"/>
        <end position="295"/>
    </location>
</feature>
<dbReference type="WBParaSite" id="snap_masked-unitig_21358-processed-gene-0.0-mRNA-1">
    <property type="protein sequence ID" value="snap_masked-unitig_21358-processed-gene-0.0-mRNA-1"/>
    <property type="gene ID" value="snap_masked-unitig_21358-processed-gene-0.0"/>
</dbReference>
<organism evidence="2 3">
    <name type="scientific">Macrostomum lignano</name>
    <dbReference type="NCBI Taxonomy" id="282301"/>
    <lineage>
        <taxon>Eukaryota</taxon>
        <taxon>Metazoa</taxon>
        <taxon>Spiralia</taxon>
        <taxon>Lophotrochozoa</taxon>
        <taxon>Platyhelminthes</taxon>
        <taxon>Rhabditophora</taxon>
        <taxon>Macrostomorpha</taxon>
        <taxon>Macrostomida</taxon>
        <taxon>Macrostomidae</taxon>
        <taxon>Macrostomum</taxon>
    </lineage>
</organism>
<reference evidence="3" key="1">
    <citation type="submission" date="2016-11" db="UniProtKB">
        <authorList>
            <consortium name="WormBaseParasite"/>
        </authorList>
    </citation>
    <scope>IDENTIFICATION</scope>
</reference>
<name>A0A1I8JNE2_9PLAT</name>
<dbReference type="Proteomes" id="UP000095280">
    <property type="component" value="Unplaced"/>
</dbReference>
<keyword evidence="2" id="KW-1185">Reference proteome</keyword>
<dbReference type="AlphaFoldDB" id="A0A1I8JNE2"/>
<proteinExistence type="predicted"/>
<evidence type="ECO:0000313" key="3">
    <source>
        <dbReference type="WBParaSite" id="snap_masked-unitig_21358-processed-gene-0.0-mRNA-1"/>
    </source>
</evidence>
<accession>A0A1I8JNE2</accession>
<protein>
    <submittedName>
        <fullName evidence="3">DUF222 domain-containing protein</fullName>
    </submittedName>
</protein>
<sequence>GHHTCASTGFTDGRHAIVEFTRRLGSGRFTTWEGQLYDYVKRPQRLGQPDAFGFCPGDGRRQNSRRLPANIALLSISRTEFASDALDCQAVFAMRLIRRLWRRSSSECGWTGRALAGERILGGAESRSLQGRDLTISIGAMQADGSCAPSLGLPAEPNVSRAQDLAALTSGKDPRTKQRVVQLLLYTGQAATLLPTISQWWPPKFPVNGHSILSNWRLSIAGKGPILGQIIDLLRLEWRDSRYTADEATLLREEVRVRVLTQLGQSTVKRSNDSFGDATCDTIDRSDKNKEENQK</sequence>